<evidence type="ECO:0000256" key="5">
    <source>
        <dbReference type="SAM" id="MobiDB-lite"/>
    </source>
</evidence>
<dbReference type="PANTHER" id="PTHR42953:SF3">
    <property type="entry name" value="HIGH-AFFINITY ZINC UPTAKE SYSTEM PROTEIN ZNUA"/>
    <property type="match status" value="1"/>
</dbReference>
<dbReference type="InterPro" id="IPR006129">
    <property type="entry name" value="AdhesinB"/>
</dbReference>
<dbReference type="eggNOG" id="COG0803">
    <property type="taxonomic scope" value="Bacteria"/>
</dbReference>
<evidence type="ECO:0000256" key="4">
    <source>
        <dbReference type="RuleBase" id="RU003512"/>
    </source>
</evidence>
<dbReference type="InterPro" id="IPR006127">
    <property type="entry name" value="ZnuA-like"/>
</dbReference>
<evidence type="ECO:0000313" key="8">
    <source>
        <dbReference type="Proteomes" id="UP000007962"/>
    </source>
</evidence>
<dbReference type="GO" id="GO:0046872">
    <property type="term" value="F:metal ion binding"/>
    <property type="evidence" value="ECO:0007669"/>
    <property type="project" value="InterPro"/>
</dbReference>
<evidence type="ECO:0000313" key="7">
    <source>
        <dbReference type="EMBL" id="ACQ80031.1"/>
    </source>
</evidence>
<sequence length="312" mass="32638">MPLRSTSTRAAVAALTGAAALALTACGQAAPASDDGRLDVMASFYPLQFVAERVGGDAVTTSSLTPAGAEPHDLELSPADVASLGNAGLVVYLSGFQPAVDDAVAQAQPEHVLDVADAARLEVHEEEHEGEHTDDGHDHDGASDPHFWLDPTRLADAGDAVAASLAETEPDRADEFAANAADLRAELEELDTSFADGLATCTNRTIVVSHEAYGYLAERYDLHQVGISGVDPEAEPSPARLREISDVVETEGVTTIFTESLVNPQVAQVLADDLGVTTALLDPVEGLTDPDADYLTIMRANLDALRTALDCA</sequence>
<dbReference type="PRINTS" id="PR00690">
    <property type="entry name" value="ADHESNFAMILY"/>
</dbReference>
<dbReference type="OrthoDB" id="9810636at2"/>
<feature type="chain" id="PRO_5039684021" evidence="6">
    <location>
        <begin position="30"/>
        <end position="312"/>
    </location>
</feature>
<dbReference type="Proteomes" id="UP000007962">
    <property type="component" value="Chromosome"/>
</dbReference>
<dbReference type="PRINTS" id="PR00691">
    <property type="entry name" value="ADHESINB"/>
</dbReference>
<dbReference type="EMBL" id="CP001618">
    <property type="protein sequence ID" value="ACQ80031.1"/>
    <property type="molecule type" value="Genomic_DNA"/>
</dbReference>
<dbReference type="InterPro" id="IPR050492">
    <property type="entry name" value="Bact_metal-bind_prot9"/>
</dbReference>
<keyword evidence="8" id="KW-1185">Reference proteome</keyword>
<gene>
    <name evidence="7" type="ordered locus">Bcav_1775</name>
</gene>
<dbReference type="GO" id="GO:0007155">
    <property type="term" value="P:cell adhesion"/>
    <property type="evidence" value="ECO:0007669"/>
    <property type="project" value="InterPro"/>
</dbReference>
<feature type="region of interest" description="Disordered" evidence="5">
    <location>
        <begin position="124"/>
        <end position="149"/>
    </location>
</feature>
<dbReference type="RefSeq" id="WP_015882271.1">
    <property type="nucleotide sequence ID" value="NC_012669.1"/>
</dbReference>
<dbReference type="KEGG" id="bcv:Bcav_1775"/>
<feature type="signal peptide" evidence="6">
    <location>
        <begin position="1"/>
        <end position="29"/>
    </location>
</feature>
<dbReference type="AlphaFoldDB" id="C5C4Q3"/>
<dbReference type="GO" id="GO:0030001">
    <property type="term" value="P:metal ion transport"/>
    <property type="evidence" value="ECO:0007669"/>
    <property type="project" value="InterPro"/>
</dbReference>
<feature type="compositionally biased region" description="Basic and acidic residues" evidence="5">
    <location>
        <begin position="124"/>
        <end position="143"/>
    </location>
</feature>
<dbReference type="HOGENOM" id="CLU_016838_1_0_11"/>
<dbReference type="SUPFAM" id="SSF53807">
    <property type="entry name" value="Helical backbone' metal receptor"/>
    <property type="match status" value="1"/>
</dbReference>
<dbReference type="STRING" id="471853.Bcav_1775"/>
<evidence type="ECO:0000256" key="1">
    <source>
        <dbReference type="ARBA" id="ARBA00011028"/>
    </source>
</evidence>
<dbReference type="InterPro" id="IPR006128">
    <property type="entry name" value="Lipoprotein_PsaA-like"/>
</dbReference>
<keyword evidence="3 6" id="KW-0732">Signal</keyword>
<accession>C5C4Q3</accession>
<dbReference type="Gene3D" id="3.40.50.1980">
    <property type="entry name" value="Nitrogenase molybdenum iron protein domain"/>
    <property type="match status" value="2"/>
</dbReference>
<proteinExistence type="inferred from homology"/>
<keyword evidence="2 4" id="KW-0813">Transport</keyword>
<organism evidence="7 8">
    <name type="scientific">Beutenbergia cavernae (strain ATCC BAA-8 / DSM 12333 / CCUG 43141 / JCM 11478 / NBRC 16432 / NCIMB 13614 / HKI 0122)</name>
    <dbReference type="NCBI Taxonomy" id="471853"/>
    <lineage>
        <taxon>Bacteria</taxon>
        <taxon>Bacillati</taxon>
        <taxon>Actinomycetota</taxon>
        <taxon>Actinomycetes</taxon>
        <taxon>Micrococcales</taxon>
        <taxon>Beutenbergiaceae</taxon>
        <taxon>Beutenbergia</taxon>
    </lineage>
</organism>
<evidence type="ECO:0000256" key="2">
    <source>
        <dbReference type="ARBA" id="ARBA00022448"/>
    </source>
</evidence>
<dbReference type="PROSITE" id="PS51257">
    <property type="entry name" value="PROKAR_LIPOPROTEIN"/>
    <property type="match status" value="1"/>
</dbReference>
<name>C5C4Q3_BEUC1</name>
<comment type="similarity">
    <text evidence="1 4">Belongs to the bacterial solute-binding protein 9 family.</text>
</comment>
<protein>
    <submittedName>
        <fullName evidence="7">Periplasmic solute binding protein</fullName>
    </submittedName>
</protein>
<dbReference type="Pfam" id="PF01297">
    <property type="entry name" value="ZnuA"/>
    <property type="match status" value="1"/>
</dbReference>
<evidence type="ECO:0000256" key="6">
    <source>
        <dbReference type="SAM" id="SignalP"/>
    </source>
</evidence>
<evidence type="ECO:0000256" key="3">
    <source>
        <dbReference type="ARBA" id="ARBA00022729"/>
    </source>
</evidence>
<dbReference type="PANTHER" id="PTHR42953">
    <property type="entry name" value="HIGH-AFFINITY ZINC UPTAKE SYSTEM PROTEIN ZNUA-RELATED"/>
    <property type="match status" value="1"/>
</dbReference>
<reference evidence="7 8" key="1">
    <citation type="journal article" date="2009" name="Stand. Genomic Sci.">
        <title>Complete genome sequence of Beutenbergia cavernae type strain (HKI 0122).</title>
        <authorList>
            <person name="Land M."/>
            <person name="Pukall R."/>
            <person name="Abt B."/>
            <person name="Goker M."/>
            <person name="Rohde M."/>
            <person name="Glavina Del Rio T."/>
            <person name="Tice H."/>
            <person name="Copeland A."/>
            <person name="Cheng J.F."/>
            <person name="Lucas S."/>
            <person name="Chen F."/>
            <person name="Nolan M."/>
            <person name="Bruce D."/>
            <person name="Goodwin L."/>
            <person name="Pitluck S."/>
            <person name="Ivanova N."/>
            <person name="Mavromatis K."/>
            <person name="Ovchinnikova G."/>
            <person name="Pati A."/>
            <person name="Chen A."/>
            <person name="Palaniappan K."/>
            <person name="Hauser L."/>
            <person name="Chang Y.J."/>
            <person name="Jefferies C.C."/>
            <person name="Saunders E."/>
            <person name="Brettin T."/>
            <person name="Detter J.C."/>
            <person name="Han C."/>
            <person name="Chain P."/>
            <person name="Bristow J."/>
            <person name="Eisen J.A."/>
            <person name="Markowitz V."/>
            <person name="Hugenholtz P."/>
            <person name="Kyrpides N.C."/>
            <person name="Klenk H.P."/>
            <person name="Lapidus A."/>
        </authorList>
    </citation>
    <scope>NUCLEOTIDE SEQUENCE [LARGE SCALE GENOMIC DNA]</scope>
    <source>
        <strain evidence="8">ATCC BAA-8 / DSM 12333 / NBRC 16432</strain>
    </source>
</reference>